<sequence length="73" mass="7805">MQFSTLTLAAFGVIGTSATAQWAIYSRDNTGFFMGGGDDVIEGLPAFLAYESIDKLITALVAKLIMPVRFGVK</sequence>
<name>A0A4Z0YFF3_9PEZI</name>
<proteinExistence type="predicted"/>
<dbReference type="Proteomes" id="UP000297716">
    <property type="component" value="Unassembled WGS sequence"/>
</dbReference>
<reference evidence="2 3" key="1">
    <citation type="submission" date="2019-03" db="EMBL/GenBank/DDBJ databases">
        <title>Draft genome sequence of Xylaria hypoxylon DSM 108379, a ubiquitous saprotrophic-parasitic fungi on hardwood.</title>
        <authorList>
            <person name="Buettner E."/>
            <person name="Leonhardt S."/>
            <person name="Gebauer A.M."/>
            <person name="Liers C."/>
            <person name="Hofrichter M."/>
            <person name="Kellner H."/>
        </authorList>
    </citation>
    <scope>NUCLEOTIDE SEQUENCE [LARGE SCALE GENOMIC DNA]</scope>
    <source>
        <strain evidence="2 3">DSM 108379</strain>
    </source>
</reference>
<dbReference type="EMBL" id="SKBN01000368">
    <property type="protein sequence ID" value="TGJ78618.1"/>
    <property type="molecule type" value="Genomic_DNA"/>
</dbReference>
<accession>A0A4Z0YFF3</accession>
<gene>
    <name evidence="2" type="ORF">E0Z10_g10143</name>
</gene>
<protein>
    <submittedName>
        <fullName evidence="2">Uncharacterized protein</fullName>
    </submittedName>
</protein>
<comment type="caution">
    <text evidence="2">The sequence shown here is derived from an EMBL/GenBank/DDBJ whole genome shotgun (WGS) entry which is preliminary data.</text>
</comment>
<feature type="signal peptide" evidence="1">
    <location>
        <begin position="1"/>
        <end position="20"/>
    </location>
</feature>
<evidence type="ECO:0000256" key="1">
    <source>
        <dbReference type="SAM" id="SignalP"/>
    </source>
</evidence>
<dbReference type="OrthoDB" id="4693667at2759"/>
<keyword evidence="3" id="KW-1185">Reference proteome</keyword>
<dbReference type="AlphaFoldDB" id="A0A4Z0YFF3"/>
<organism evidence="2 3">
    <name type="scientific">Xylaria hypoxylon</name>
    <dbReference type="NCBI Taxonomy" id="37992"/>
    <lineage>
        <taxon>Eukaryota</taxon>
        <taxon>Fungi</taxon>
        <taxon>Dikarya</taxon>
        <taxon>Ascomycota</taxon>
        <taxon>Pezizomycotina</taxon>
        <taxon>Sordariomycetes</taxon>
        <taxon>Xylariomycetidae</taxon>
        <taxon>Xylariales</taxon>
        <taxon>Xylariaceae</taxon>
        <taxon>Xylaria</taxon>
    </lineage>
</organism>
<feature type="chain" id="PRO_5021325112" evidence="1">
    <location>
        <begin position="21"/>
        <end position="73"/>
    </location>
</feature>
<keyword evidence="1" id="KW-0732">Signal</keyword>
<evidence type="ECO:0000313" key="2">
    <source>
        <dbReference type="EMBL" id="TGJ78618.1"/>
    </source>
</evidence>
<evidence type="ECO:0000313" key="3">
    <source>
        <dbReference type="Proteomes" id="UP000297716"/>
    </source>
</evidence>